<dbReference type="InterPro" id="IPR050951">
    <property type="entry name" value="Retrovirus_Pol_polyprotein"/>
</dbReference>
<organism evidence="8 9">
    <name type="scientific">Paragonimus westermani</name>
    <dbReference type="NCBI Taxonomy" id="34504"/>
    <lineage>
        <taxon>Eukaryota</taxon>
        <taxon>Metazoa</taxon>
        <taxon>Spiralia</taxon>
        <taxon>Lophotrochozoa</taxon>
        <taxon>Platyhelminthes</taxon>
        <taxon>Trematoda</taxon>
        <taxon>Digenea</taxon>
        <taxon>Plagiorchiida</taxon>
        <taxon>Troglotremata</taxon>
        <taxon>Troglotrematidae</taxon>
        <taxon>Paragonimus</taxon>
    </lineage>
</organism>
<evidence type="ECO:0000256" key="6">
    <source>
        <dbReference type="ARBA" id="ARBA00022918"/>
    </source>
</evidence>
<keyword evidence="6" id="KW-0695">RNA-directed DNA polymerase</keyword>
<dbReference type="InterPro" id="IPR043502">
    <property type="entry name" value="DNA/RNA_pol_sf"/>
</dbReference>
<keyword evidence="1" id="KW-0808">Transferase</keyword>
<dbReference type="GO" id="GO:0004519">
    <property type="term" value="F:endonuclease activity"/>
    <property type="evidence" value="ECO:0007669"/>
    <property type="project" value="UniProtKB-KW"/>
</dbReference>
<feature type="domain" description="Reverse transcriptase RNase H-like" evidence="7">
    <location>
        <begin position="259"/>
        <end position="358"/>
    </location>
</feature>
<dbReference type="EMBL" id="QNGE01004876">
    <property type="protein sequence ID" value="KAA3672465.1"/>
    <property type="molecule type" value="Genomic_DNA"/>
</dbReference>
<evidence type="ECO:0000256" key="1">
    <source>
        <dbReference type="ARBA" id="ARBA00022679"/>
    </source>
</evidence>
<reference evidence="8 9" key="1">
    <citation type="journal article" date="2019" name="Gigascience">
        <title>Whole-genome sequence of the oriental lung fluke Paragonimus westermani.</title>
        <authorList>
            <person name="Oey H."/>
            <person name="Zakrzewski M."/>
            <person name="Narain K."/>
            <person name="Devi K.R."/>
            <person name="Agatsuma T."/>
            <person name="Nawaratna S."/>
            <person name="Gobert G.N."/>
            <person name="Jones M.K."/>
            <person name="Ragan M.A."/>
            <person name="McManus D.P."/>
            <person name="Krause L."/>
        </authorList>
    </citation>
    <scope>NUCLEOTIDE SEQUENCE [LARGE SCALE GENOMIC DNA]</scope>
    <source>
        <strain evidence="8 9">IND2009</strain>
    </source>
</reference>
<protein>
    <recommendedName>
        <fullName evidence="7">Reverse transcriptase RNase H-like domain-containing protein</fullName>
    </recommendedName>
</protein>
<evidence type="ECO:0000256" key="4">
    <source>
        <dbReference type="ARBA" id="ARBA00022759"/>
    </source>
</evidence>
<sequence>MPKLKRLAKDCGFKTVNASEYHDETIRDAFIRGMLSNNVRQRLLEEDDIDLAKAFTQARALETAELQSLSYAHPHVPYNESYALHSPVSIDPSDSGKPDSIWLQQYPDVSFVDTTNTHAQSVQPGKRFAITATNCGQNISEHNINYGKFLNTAKEYGLSFNEDRTTDAARTITLLGFQISHCVISPDPGRFRALHELPLPSDLKSQHRTVGMFAYYSNWISIFPTRFIISYRFQVALNKLLKTPSVNLRRLQWTLSTTKYPLVVETDASDTAIAAILNQDGRPVAFFSRTLNPSERNHSPVEKEAYAIVEALRKWRHYLLGVHFKLLTDQQSVSFVFGDKHKGKGKNDKNLRRRIELSCFSHDVVNKPGEEDQAAGALSRGGPVLLKKKRPSKYNPVVEEVELLDCNPQYAHVQLPNGKEETVSVKHLASRRKPDNLRTSECLADANDLIGATETADEMCSNN</sequence>
<dbReference type="PANTHER" id="PTHR37984:SF5">
    <property type="entry name" value="PROTEIN NYNRIN-LIKE"/>
    <property type="match status" value="1"/>
</dbReference>
<gene>
    <name evidence="8" type="ORF">DEA37_0014814</name>
</gene>
<comment type="caution">
    <text evidence="8">The sequence shown here is derived from an EMBL/GenBank/DDBJ whole genome shotgun (WGS) entry which is preliminary data.</text>
</comment>
<keyword evidence="4" id="KW-0255">Endonuclease</keyword>
<keyword evidence="9" id="KW-1185">Reference proteome</keyword>
<evidence type="ECO:0000259" key="7">
    <source>
        <dbReference type="Pfam" id="PF17917"/>
    </source>
</evidence>
<dbReference type="Pfam" id="PF17917">
    <property type="entry name" value="RT_RNaseH"/>
    <property type="match status" value="1"/>
</dbReference>
<dbReference type="SUPFAM" id="SSF56672">
    <property type="entry name" value="DNA/RNA polymerases"/>
    <property type="match status" value="1"/>
</dbReference>
<dbReference type="GO" id="GO:0003964">
    <property type="term" value="F:RNA-directed DNA polymerase activity"/>
    <property type="evidence" value="ECO:0007669"/>
    <property type="project" value="UniProtKB-KW"/>
</dbReference>
<dbReference type="GO" id="GO:0016787">
    <property type="term" value="F:hydrolase activity"/>
    <property type="evidence" value="ECO:0007669"/>
    <property type="project" value="UniProtKB-KW"/>
</dbReference>
<dbReference type="Proteomes" id="UP000324629">
    <property type="component" value="Unassembled WGS sequence"/>
</dbReference>
<keyword evidence="2" id="KW-0548">Nucleotidyltransferase</keyword>
<keyword evidence="5" id="KW-0378">Hydrolase</keyword>
<dbReference type="PANTHER" id="PTHR37984">
    <property type="entry name" value="PROTEIN CBG26694"/>
    <property type="match status" value="1"/>
</dbReference>
<evidence type="ECO:0000256" key="3">
    <source>
        <dbReference type="ARBA" id="ARBA00022722"/>
    </source>
</evidence>
<dbReference type="Gene3D" id="3.10.20.370">
    <property type="match status" value="1"/>
</dbReference>
<dbReference type="InterPro" id="IPR041373">
    <property type="entry name" value="RT_RNaseH"/>
</dbReference>
<keyword evidence="3" id="KW-0540">Nuclease</keyword>
<evidence type="ECO:0000256" key="2">
    <source>
        <dbReference type="ARBA" id="ARBA00022695"/>
    </source>
</evidence>
<dbReference type="FunFam" id="3.10.20.370:FF:000001">
    <property type="entry name" value="Retrovirus-related Pol polyprotein from transposon 17.6-like protein"/>
    <property type="match status" value="1"/>
</dbReference>
<accession>A0A5J4NA67</accession>
<evidence type="ECO:0000256" key="5">
    <source>
        <dbReference type="ARBA" id="ARBA00022801"/>
    </source>
</evidence>
<dbReference type="AlphaFoldDB" id="A0A5J4NA67"/>
<name>A0A5J4NA67_9TREM</name>
<evidence type="ECO:0000313" key="9">
    <source>
        <dbReference type="Proteomes" id="UP000324629"/>
    </source>
</evidence>
<proteinExistence type="predicted"/>
<dbReference type="CDD" id="cd09274">
    <property type="entry name" value="RNase_HI_RT_Ty3"/>
    <property type="match status" value="1"/>
</dbReference>
<evidence type="ECO:0000313" key="8">
    <source>
        <dbReference type="EMBL" id="KAA3672465.1"/>
    </source>
</evidence>